<evidence type="ECO:0000313" key="1">
    <source>
        <dbReference type="EMBL" id="PIL23577.1"/>
    </source>
</evidence>
<dbReference type="Proteomes" id="UP000230002">
    <property type="component" value="Unassembled WGS sequence"/>
</dbReference>
<evidence type="ECO:0000313" key="2">
    <source>
        <dbReference type="Proteomes" id="UP000230002"/>
    </source>
</evidence>
<reference evidence="1 2" key="1">
    <citation type="journal article" date="2015" name="Sci. Rep.">
        <title>Chromosome-level genome map provides insights into diverse defense mechanisms in the medicinal fungus Ganoderma sinense.</title>
        <authorList>
            <person name="Zhu Y."/>
            <person name="Xu J."/>
            <person name="Sun C."/>
            <person name="Zhou S."/>
            <person name="Xu H."/>
            <person name="Nelson D.R."/>
            <person name="Qian J."/>
            <person name="Song J."/>
            <person name="Luo H."/>
            <person name="Xiang L."/>
            <person name="Li Y."/>
            <person name="Xu Z."/>
            <person name="Ji A."/>
            <person name="Wang L."/>
            <person name="Lu S."/>
            <person name="Hayward A."/>
            <person name="Sun W."/>
            <person name="Li X."/>
            <person name="Schwartz D.C."/>
            <person name="Wang Y."/>
            <person name="Chen S."/>
        </authorList>
    </citation>
    <scope>NUCLEOTIDE SEQUENCE [LARGE SCALE GENOMIC DNA]</scope>
    <source>
        <strain evidence="1 2">ZZ0214-1</strain>
    </source>
</reference>
<accession>A0A2G8RPZ7</accession>
<dbReference type="AlphaFoldDB" id="A0A2G8RPZ7"/>
<name>A0A2G8RPZ7_9APHY</name>
<organism evidence="1 2">
    <name type="scientific">Ganoderma sinense ZZ0214-1</name>
    <dbReference type="NCBI Taxonomy" id="1077348"/>
    <lineage>
        <taxon>Eukaryota</taxon>
        <taxon>Fungi</taxon>
        <taxon>Dikarya</taxon>
        <taxon>Basidiomycota</taxon>
        <taxon>Agaricomycotina</taxon>
        <taxon>Agaricomycetes</taxon>
        <taxon>Polyporales</taxon>
        <taxon>Polyporaceae</taxon>
        <taxon>Ganoderma</taxon>
    </lineage>
</organism>
<dbReference type="OrthoDB" id="2804062at2759"/>
<comment type="caution">
    <text evidence="1">The sequence shown here is derived from an EMBL/GenBank/DDBJ whole genome shotgun (WGS) entry which is preliminary data.</text>
</comment>
<gene>
    <name evidence="1" type="ORF">GSI_14890</name>
</gene>
<dbReference type="EMBL" id="AYKW01000068">
    <property type="protein sequence ID" value="PIL23577.1"/>
    <property type="molecule type" value="Genomic_DNA"/>
</dbReference>
<dbReference type="STRING" id="1077348.A0A2G8RPZ7"/>
<proteinExistence type="predicted"/>
<keyword evidence="2" id="KW-1185">Reference proteome</keyword>
<protein>
    <submittedName>
        <fullName evidence="1">Uncharacterized protein</fullName>
    </submittedName>
</protein>
<sequence length="245" mass="28569">MSDSLEDIRRIRRILASIAEFKRLNISGTGQRAVTCTLSVYDRFLTKQERCAERYRAARAAMLQLDPEGDWTMTYQLLRKTDLRGPRRDDDENVPSEGHYKISWIWLTPQSAREPGEQAGGATAGEFTETMCAEWARAKARVERWEEEETLLLEEMRRVLAYFEWKAQWWRRQAPRRGGIKAQTFEALARRSAAYWVNYLKALGHGQLPAWLLPYVAFAKKIRPRKFSDDGEDLGEEFSDEEELN</sequence>